<dbReference type="InterPro" id="IPR043129">
    <property type="entry name" value="ATPase_NBD"/>
</dbReference>
<comment type="similarity">
    <text evidence="2">Belongs to the FGGY kinase family.</text>
</comment>
<evidence type="ECO:0000256" key="2">
    <source>
        <dbReference type="ARBA" id="ARBA00009156"/>
    </source>
</evidence>
<dbReference type="InterPro" id="IPR018484">
    <property type="entry name" value="FGGY_N"/>
</dbReference>
<evidence type="ECO:0000256" key="8">
    <source>
        <dbReference type="ARBA" id="ARBA00022840"/>
    </source>
</evidence>
<keyword evidence="7" id="KW-0319">Glycerol metabolism</keyword>
<keyword evidence="6 13" id="KW-0418">Kinase</keyword>
<dbReference type="Pfam" id="PF00370">
    <property type="entry name" value="FGGY_N"/>
    <property type="match status" value="1"/>
</dbReference>
<organism evidence="13 14">
    <name type="scientific">Engelhardtia mirabilis</name>
    <dbReference type="NCBI Taxonomy" id="2528011"/>
    <lineage>
        <taxon>Bacteria</taxon>
        <taxon>Pseudomonadati</taxon>
        <taxon>Planctomycetota</taxon>
        <taxon>Planctomycetia</taxon>
        <taxon>Planctomycetia incertae sedis</taxon>
        <taxon>Engelhardtia</taxon>
    </lineage>
</organism>
<accession>A0A518BQG4</accession>
<evidence type="ECO:0000256" key="10">
    <source>
        <dbReference type="ARBA" id="ARBA00052101"/>
    </source>
</evidence>
<dbReference type="GO" id="GO:0005829">
    <property type="term" value="C:cytosol"/>
    <property type="evidence" value="ECO:0007669"/>
    <property type="project" value="TreeGrafter"/>
</dbReference>
<evidence type="ECO:0000313" key="14">
    <source>
        <dbReference type="Proteomes" id="UP000316921"/>
    </source>
</evidence>
<evidence type="ECO:0000256" key="6">
    <source>
        <dbReference type="ARBA" id="ARBA00022777"/>
    </source>
</evidence>
<name>A0A518BQG4_9BACT</name>
<comment type="catalytic activity">
    <reaction evidence="10">
        <text>glycerol + ATP = sn-glycerol 3-phosphate + ADP + H(+)</text>
        <dbReference type="Rhea" id="RHEA:21644"/>
        <dbReference type="ChEBI" id="CHEBI:15378"/>
        <dbReference type="ChEBI" id="CHEBI:17754"/>
        <dbReference type="ChEBI" id="CHEBI:30616"/>
        <dbReference type="ChEBI" id="CHEBI:57597"/>
        <dbReference type="ChEBI" id="CHEBI:456216"/>
        <dbReference type="EC" id="2.7.1.30"/>
    </reaction>
</comment>
<evidence type="ECO:0000256" key="1">
    <source>
        <dbReference type="ARBA" id="ARBA00005190"/>
    </source>
</evidence>
<evidence type="ECO:0000259" key="12">
    <source>
        <dbReference type="Pfam" id="PF02782"/>
    </source>
</evidence>
<feature type="domain" description="Carbohydrate kinase FGGY N-terminal" evidence="11">
    <location>
        <begin position="6"/>
        <end position="249"/>
    </location>
</feature>
<dbReference type="FunFam" id="3.30.420.40:FF:000007">
    <property type="entry name" value="Glycerol kinase"/>
    <property type="match status" value="1"/>
</dbReference>
<protein>
    <recommendedName>
        <fullName evidence="3">glycerol kinase</fullName>
        <ecNumber evidence="3">2.7.1.30</ecNumber>
    </recommendedName>
    <alternativeName>
        <fullName evidence="9">ATP:glycerol 3-phosphotransferase</fullName>
    </alternativeName>
</protein>
<dbReference type="PANTHER" id="PTHR10196">
    <property type="entry name" value="SUGAR KINASE"/>
    <property type="match status" value="1"/>
</dbReference>
<keyword evidence="8" id="KW-0067">ATP-binding</keyword>
<evidence type="ECO:0000256" key="7">
    <source>
        <dbReference type="ARBA" id="ARBA00022798"/>
    </source>
</evidence>
<dbReference type="PIRSF" id="PIRSF000538">
    <property type="entry name" value="GlpK"/>
    <property type="match status" value="1"/>
</dbReference>
<comment type="pathway">
    <text evidence="1">Polyol metabolism; glycerol degradation via glycerol kinase pathway; sn-glycerol 3-phosphate from glycerol: step 1/1.</text>
</comment>
<gene>
    <name evidence="13" type="primary">glpK</name>
    <name evidence="13" type="ORF">Pla133_43300</name>
</gene>
<dbReference type="PANTHER" id="PTHR10196:SF69">
    <property type="entry name" value="GLYCEROL KINASE"/>
    <property type="match status" value="1"/>
</dbReference>
<sequence length="495" mass="52323">MAQPTLIAIDAGTTGVTCLLFDTQLRPLARAYREFPQSFPQPGWVEHDAGEILAAVDETLREVLAHPEAADVRAIGVTNQRETVFALDPGAGEALLPGIVWQDRRTAARCRELRATDALGLVRGRTGLLLDPYFSATKIEWLLANTPHLRERCEGGGVVFATVDALIVQHLTEQDVVATDPTNASRTMLFDIDRKQWDPELCALFGLEVDWLPEVRPSVGDFGVTSRFLFDREIPIRGVAGDQQAALVGQGGLAAGDFKTTFGTDSFLLLNTGAERRDSESGLLTTLAVGADGKATYALEGSVFMGGAIVQWLRDQLGALPDAASSEVVAASVPDTGGVTLVPAFTGLGAPYWDPDARAAVLGMTRGTTTAHVVRAGLEAIAFQNAELIELLRAETAAPINEVRVDGGASANDLLMQMQADLAGIAVLRPSEVEATARGAALLAGLGAGVWPDASSLPTLPFDRFEPALSAPERASRMAGWKAAVARVLTTGGGH</sequence>
<evidence type="ECO:0000256" key="4">
    <source>
        <dbReference type="ARBA" id="ARBA00022679"/>
    </source>
</evidence>
<dbReference type="NCBIfam" id="NF000756">
    <property type="entry name" value="PRK00047.1"/>
    <property type="match status" value="1"/>
</dbReference>
<dbReference type="EC" id="2.7.1.30" evidence="3"/>
<reference evidence="13 14" key="1">
    <citation type="submission" date="2019-02" db="EMBL/GenBank/DDBJ databases">
        <title>Deep-cultivation of Planctomycetes and their phenomic and genomic characterization uncovers novel biology.</title>
        <authorList>
            <person name="Wiegand S."/>
            <person name="Jogler M."/>
            <person name="Boedeker C."/>
            <person name="Pinto D."/>
            <person name="Vollmers J."/>
            <person name="Rivas-Marin E."/>
            <person name="Kohn T."/>
            <person name="Peeters S.H."/>
            <person name="Heuer A."/>
            <person name="Rast P."/>
            <person name="Oberbeckmann S."/>
            <person name="Bunk B."/>
            <person name="Jeske O."/>
            <person name="Meyerdierks A."/>
            <person name="Storesund J.E."/>
            <person name="Kallscheuer N."/>
            <person name="Luecker S."/>
            <person name="Lage O.M."/>
            <person name="Pohl T."/>
            <person name="Merkel B.J."/>
            <person name="Hornburger P."/>
            <person name="Mueller R.-W."/>
            <person name="Bruemmer F."/>
            <person name="Labrenz M."/>
            <person name="Spormann A.M."/>
            <person name="Op den Camp H."/>
            <person name="Overmann J."/>
            <person name="Amann R."/>
            <person name="Jetten M.S.M."/>
            <person name="Mascher T."/>
            <person name="Medema M.H."/>
            <person name="Devos D.P."/>
            <person name="Kaster A.-K."/>
            <person name="Ovreas L."/>
            <person name="Rohde M."/>
            <person name="Galperin M.Y."/>
            <person name="Jogler C."/>
        </authorList>
    </citation>
    <scope>NUCLEOTIDE SEQUENCE [LARGE SCALE GENOMIC DNA]</scope>
    <source>
        <strain evidence="13 14">Pla133</strain>
    </source>
</reference>
<dbReference type="GO" id="GO:0004370">
    <property type="term" value="F:glycerol kinase activity"/>
    <property type="evidence" value="ECO:0007669"/>
    <property type="project" value="UniProtKB-EC"/>
</dbReference>
<dbReference type="GO" id="GO:0005524">
    <property type="term" value="F:ATP binding"/>
    <property type="evidence" value="ECO:0007669"/>
    <property type="project" value="UniProtKB-KW"/>
</dbReference>
<dbReference type="InterPro" id="IPR018485">
    <property type="entry name" value="FGGY_C"/>
</dbReference>
<dbReference type="EMBL" id="CP036287">
    <property type="protein sequence ID" value="QDU69213.1"/>
    <property type="molecule type" value="Genomic_DNA"/>
</dbReference>
<keyword evidence="4 13" id="KW-0808">Transferase</keyword>
<dbReference type="InterPro" id="IPR000577">
    <property type="entry name" value="Carb_kinase_FGGY"/>
</dbReference>
<evidence type="ECO:0000256" key="3">
    <source>
        <dbReference type="ARBA" id="ARBA00012099"/>
    </source>
</evidence>
<dbReference type="Pfam" id="PF02782">
    <property type="entry name" value="FGGY_C"/>
    <property type="match status" value="1"/>
</dbReference>
<dbReference type="AlphaFoldDB" id="A0A518BQG4"/>
<evidence type="ECO:0000256" key="9">
    <source>
        <dbReference type="ARBA" id="ARBA00043149"/>
    </source>
</evidence>
<evidence type="ECO:0000313" key="13">
    <source>
        <dbReference type="EMBL" id="QDU69213.1"/>
    </source>
</evidence>
<evidence type="ECO:0000259" key="11">
    <source>
        <dbReference type="Pfam" id="PF00370"/>
    </source>
</evidence>
<dbReference type="SUPFAM" id="SSF53067">
    <property type="entry name" value="Actin-like ATPase domain"/>
    <property type="match status" value="2"/>
</dbReference>
<dbReference type="Proteomes" id="UP000316921">
    <property type="component" value="Chromosome"/>
</dbReference>
<dbReference type="RefSeq" id="WP_145168490.1">
    <property type="nucleotide sequence ID" value="NZ_CP036287.1"/>
</dbReference>
<proteinExistence type="inferred from homology"/>
<keyword evidence="5" id="KW-0547">Nucleotide-binding</keyword>
<dbReference type="GO" id="GO:0006071">
    <property type="term" value="P:glycerol metabolic process"/>
    <property type="evidence" value="ECO:0007669"/>
    <property type="project" value="UniProtKB-KW"/>
</dbReference>
<keyword evidence="14" id="KW-1185">Reference proteome</keyword>
<feature type="domain" description="Carbohydrate kinase FGGY C-terminal" evidence="12">
    <location>
        <begin position="260"/>
        <end position="446"/>
    </location>
</feature>
<dbReference type="KEGG" id="pbap:Pla133_43300"/>
<evidence type="ECO:0000256" key="5">
    <source>
        <dbReference type="ARBA" id="ARBA00022741"/>
    </source>
</evidence>
<dbReference type="Gene3D" id="3.30.420.40">
    <property type="match status" value="2"/>
</dbReference>